<sequence>MSANEKVVELGPHNKMTPEEALAYSSRESWDQVIIVGFHKDDDDFVVQSSHMSREFALWIAEHLKLHVMDRL</sequence>
<evidence type="ECO:0000313" key="1">
    <source>
        <dbReference type="EMBL" id="PWJ88378.1"/>
    </source>
</evidence>
<dbReference type="AlphaFoldDB" id="A0A8E2WAK4"/>
<evidence type="ECO:0000313" key="2">
    <source>
        <dbReference type="Proteomes" id="UP000245631"/>
    </source>
</evidence>
<dbReference type="GeneID" id="61054876"/>
<reference evidence="1 2" key="1">
    <citation type="submission" date="2018-05" db="EMBL/GenBank/DDBJ databases">
        <title>Genomic Encyclopedia of Type Strains, Phase IV (KMG-IV): sequencing the most valuable type-strain genomes for metagenomic binning, comparative biology and taxonomic classification.</title>
        <authorList>
            <person name="Goeker M."/>
        </authorList>
    </citation>
    <scope>NUCLEOTIDE SEQUENCE [LARGE SCALE GENOMIC DNA]</scope>
    <source>
        <strain evidence="1 2">DSM 2626</strain>
    </source>
</reference>
<comment type="caution">
    <text evidence="1">The sequence shown here is derived from an EMBL/GenBank/DDBJ whole genome shotgun (WGS) entry which is preliminary data.</text>
</comment>
<dbReference type="Proteomes" id="UP000245631">
    <property type="component" value="Unassembled WGS sequence"/>
</dbReference>
<gene>
    <name evidence="1" type="ORF">C8D77_111101</name>
</gene>
<dbReference type="EMBL" id="QGGH01000011">
    <property type="protein sequence ID" value="PWJ88378.1"/>
    <property type="molecule type" value="Genomic_DNA"/>
</dbReference>
<protein>
    <submittedName>
        <fullName evidence="1">Uncharacterized protein</fullName>
    </submittedName>
</protein>
<accession>A0A8E2WAK4</accession>
<name>A0A8E2WAK4_RHILI</name>
<proteinExistence type="predicted"/>
<organism evidence="1 2">
    <name type="scientific">Rhizobium loti</name>
    <name type="common">Mesorhizobium loti</name>
    <dbReference type="NCBI Taxonomy" id="381"/>
    <lineage>
        <taxon>Bacteria</taxon>
        <taxon>Pseudomonadati</taxon>
        <taxon>Pseudomonadota</taxon>
        <taxon>Alphaproteobacteria</taxon>
        <taxon>Hyphomicrobiales</taxon>
        <taxon>Phyllobacteriaceae</taxon>
        <taxon>Mesorhizobium</taxon>
    </lineage>
</organism>
<dbReference type="RefSeq" id="WP_109670408.1">
    <property type="nucleotide sequence ID" value="NZ_QGGH01000011.1"/>
</dbReference>